<dbReference type="InterPro" id="IPR036354">
    <property type="entry name" value="Prot_inh_pot1_sf"/>
</dbReference>
<evidence type="ECO:0000256" key="3">
    <source>
        <dbReference type="ARBA" id="ARBA00022900"/>
    </source>
</evidence>
<evidence type="ECO:0000313" key="6">
    <source>
        <dbReference type="EMBL" id="CAF1458008.1"/>
    </source>
</evidence>
<accession>A0A815Q7B0</accession>
<keyword evidence="5" id="KW-0812">Transmembrane</keyword>
<dbReference type="InterPro" id="IPR000864">
    <property type="entry name" value="Prot_inh_pot1"/>
</dbReference>
<feature type="transmembrane region" description="Helical" evidence="5">
    <location>
        <begin position="19"/>
        <end position="40"/>
    </location>
</feature>
<dbReference type="GO" id="GO:0004867">
    <property type="term" value="F:serine-type endopeptidase inhibitor activity"/>
    <property type="evidence" value="ECO:0007669"/>
    <property type="project" value="UniProtKB-KW"/>
</dbReference>
<dbReference type="Pfam" id="PF00280">
    <property type="entry name" value="potato_inhibit"/>
    <property type="match status" value="1"/>
</dbReference>
<sequence length="222" mass="24982">MIYTEGCLPKASHWFERHILPVAIVVAVLAVLQILGICFAQNLRNDILAQKAKWSWHTHPMMNYYRHQRKQTTMEPIKNALSQAGDLVQQVAHTVVDAIRGTDNEEASKDNDDKPKTEQNIDSKQKKFDKEQDSSIQKSGITTPPGGYQDPAQRSDAKVLATSWPDLVGKSRHDAEEFIKARGYSNIKVMKKGTSSTTEHDESRVILFVDDNDVIVEEPKVG</sequence>
<dbReference type="EMBL" id="CAJNOR010003901">
    <property type="protein sequence ID" value="CAF1458008.1"/>
    <property type="molecule type" value="Genomic_DNA"/>
</dbReference>
<reference evidence="6" key="1">
    <citation type="submission" date="2021-02" db="EMBL/GenBank/DDBJ databases">
        <authorList>
            <person name="Nowell W R."/>
        </authorList>
    </citation>
    <scope>NUCLEOTIDE SEQUENCE</scope>
</reference>
<evidence type="ECO:0000313" key="7">
    <source>
        <dbReference type="Proteomes" id="UP000663828"/>
    </source>
</evidence>
<dbReference type="GO" id="GO:0009611">
    <property type="term" value="P:response to wounding"/>
    <property type="evidence" value="ECO:0007669"/>
    <property type="project" value="InterPro"/>
</dbReference>
<keyword evidence="2" id="KW-0646">Protease inhibitor</keyword>
<dbReference type="AlphaFoldDB" id="A0A815Q7B0"/>
<gene>
    <name evidence="6" type="ORF">XAT740_LOCUS37273</name>
</gene>
<protein>
    <submittedName>
        <fullName evidence="6">Uncharacterized protein</fullName>
    </submittedName>
</protein>
<dbReference type="SUPFAM" id="SSF54654">
    <property type="entry name" value="CI-2 family of serine protease inhibitors"/>
    <property type="match status" value="1"/>
</dbReference>
<evidence type="ECO:0000256" key="2">
    <source>
        <dbReference type="ARBA" id="ARBA00022690"/>
    </source>
</evidence>
<evidence type="ECO:0000256" key="5">
    <source>
        <dbReference type="SAM" id="Phobius"/>
    </source>
</evidence>
<keyword evidence="5" id="KW-1133">Transmembrane helix</keyword>
<keyword evidence="3" id="KW-0722">Serine protease inhibitor</keyword>
<organism evidence="6 7">
    <name type="scientific">Adineta ricciae</name>
    <name type="common">Rotifer</name>
    <dbReference type="NCBI Taxonomy" id="249248"/>
    <lineage>
        <taxon>Eukaryota</taxon>
        <taxon>Metazoa</taxon>
        <taxon>Spiralia</taxon>
        <taxon>Gnathifera</taxon>
        <taxon>Rotifera</taxon>
        <taxon>Eurotatoria</taxon>
        <taxon>Bdelloidea</taxon>
        <taxon>Adinetida</taxon>
        <taxon>Adinetidae</taxon>
        <taxon>Adineta</taxon>
    </lineage>
</organism>
<evidence type="ECO:0000256" key="4">
    <source>
        <dbReference type="SAM" id="MobiDB-lite"/>
    </source>
</evidence>
<feature type="compositionally biased region" description="Basic and acidic residues" evidence="4">
    <location>
        <begin position="100"/>
        <end position="133"/>
    </location>
</feature>
<evidence type="ECO:0000256" key="1">
    <source>
        <dbReference type="ARBA" id="ARBA00008210"/>
    </source>
</evidence>
<dbReference type="Proteomes" id="UP000663828">
    <property type="component" value="Unassembled WGS sequence"/>
</dbReference>
<comment type="caution">
    <text evidence="6">The sequence shown here is derived from an EMBL/GenBank/DDBJ whole genome shotgun (WGS) entry which is preliminary data.</text>
</comment>
<feature type="region of interest" description="Disordered" evidence="4">
    <location>
        <begin position="100"/>
        <end position="157"/>
    </location>
</feature>
<proteinExistence type="inferred from homology"/>
<comment type="similarity">
    <text evidence="1">Belongs to the protease inhibitor I13 (potato type I serine protease inhibitor) family.</text>
</comment>
<keyword evidence="5" id="KW-0472">Membrane</keyword>
<name>A0A815Q7B0_ADIRI</name>
<keyword evidence="7" id="KW-1185">Reference proteome</keyword>
<dbReference type="Gene3D" id="3.30.10.10">
    <property type="entry name" value="Trypsin Inhibitor V, subunit A"/>
    <property type="match status" value="1"/>
</dbReference>